<reference evidence="4 5" key="1">
    <citation type="submission" date="2019-07" db="EMBL/GenBank/DDBJ databases">
        <title>Lentzea xizangensis sp. nov., isolated from Qinghai-Tibetan Plateau Soils.</title>
        <authorList>
            <person name="Huang J."/>
        </authorList>
    </citation>
    <scope>NUCLEOTIDE SEQUENCE [LARGE SCALE GENOMIC DNA]</scope>
    <source>
        <strain evidence="4 5">FXJ1.1311</strain>
    </source>
</reference>
<keyword evidence="5" id="KW-1185">Reference proteome</keyword>
<dbReference type="OrthoDB" id="9803233at2"/>
<comment type="caution">
    <text evidence="4">The sequence shown here is derived from an EMBL/GenBank/DDBJ whole genome shotgun (WGS) entry which is preliminary data.</text>
</comment>
<dbReference type="InterPro" id="IPR000182">
    <property type="entry name" value="GNAT_dom"/>
</dbReference>
<evidence type="ECO:0000256" key="1">
    <source>
        <dbReference type="ARBA" id="ARBA00022679"/>
    </source>
</evidence>
<evidence type="ECO:0000313" key="4">
    <source>
        <dbReference type="EMBL" id="TWP48895.1"/>
    </source>
</evidence>
<evidence type="ECO:0000256" key="2">
    <source>
        <dbReference type="ARBA" id="ARBA00023315"/>
    </source>
</evidence>
<dbReference type="GO" id="GO:0005737">
    <property type="term" value="C:cytoplasm"/>
    <property type="evidence" value="ECO:0007669"/>
    <property type="project" value="TreeGrafter"/>
</dbReference>
<dbReference type="Gene3D" id="3.40.630.30">
    <property type="match status" value="1"/>
</dbReference>
<dbReference type="PANTHER" id="PTHR43626:SF4">
    <property type="entry name" value="GCN5-RELATED N-ACETYLTRANSFERASE 2, CHLOROPLASTIC"/>
    <property type="match status" value="1"/>
</dbReference>
<evidence type="ECO:0000259" key="3">
    <source>
        <dbReference type="PROSITE" id="PS51186"/>
    </source>
</evidence>
<dbReference type="InterPro" id="IPR016181">
    <property type="entry name" value="Acyl_CoA_acyltransferase"/>
</dbReference>
<dbReference type="EMBL" id="VOBR01000018">
    <property type="protein sequence ID" value="TWP48895.1"/>
    <property type="molecule type" value="Genomic_DNA"/>
</dbReference>
<gene>
    <name evidence="4" type="ORF">FKR81_26755</name>
</gene>
<dbReference type="SUPFAM" id="SSF55729">
    <property type="entry name" value="Acyl-CoA N-acyltransferases (Nat)"/>
    <property type="match status" value="1"/>
</dbReference>
<name>A0A563ENQ6_9PSEU</name>
<dbReference type="AlphaFoldDB" id="A0A563ENQ6"/>
<dbReference type="PANTHER" id="PTHR43626">
    <property type="entry name" value="ACYL-COA N-ACYLTRANSFERASE"/>
    <property type="match status" value="1"/>
</dbReference>
<dbReference type="PROSITE" id="PS51186">
    <property type="entry name" value="GNAT"/>
    <property type="match status" value="1"/>
</dbReference>
<dbReference type="InterPro" id="IPR045039">
    <property type="entry name" value="NSI-like"/>
</dbReference>
<dbReference type="RefSeq" id="WP_146355680.1">
    <property type="nucleotide sequence ID" value="NZ_VOBR01000018.1"/>
</dbReference>
<keyword evidence="1 4" id="KW-0808">Transferase</keyword>
<accession>A0A563ENQ6</accession>
<evidence type="ECO:0000313" key="5">
    <source>
        <dbReference type="Proteomes" id="UP000316639"/>
    </source>
</evidence>
<sequence length="136" mass="14921">MIRYAGVPDDLRPDQLTGFFVGWPSPPSPQAHVELLKHAQHAVLAFDGDRVVGFVTALSDGVFSAYLPLLEVLPKYKWQGIGGALVRRVVGEIGGVYSIDVVCDDDVVPFYERFGFQRVNGMVFRPRGIRQTGSGS</sequence>
<dbReference type="Pfam" id="PF13673">
    <property type="entry name" value="Acetyltransf_10"/>
    <property type="match status" value="1"/>
</dbReference>
<dbReference type="GO" id="GO:0008080">
    <property type="term" value="F:N-acetyltransferase activity"/>
    <property type="evidence" value="ECO:0007669"/>
    <property type="project" value="InterPro"/>
</dbReference>
<keyword evidence="2" id="KW-0012">Acyltransferase</keyword>
<dbReference type="CDD" id="cd04301">
    <property type="entry name" value="NAT_SF"/>
    <property type="match status" value="1"/>
</dbReference>
<protein>
    <submittedName>
        <fullName evidence="4">GNAT family N-acetyltransferase</fullName>
    </submittedName>
</protein>
<proteinExistence type="predicted"/>
<feature type="domain" description="N-acetyltransferase" evidence="3">
    <location>
        <begin position="1"/>
        <end position="136"/>
    </location>
</feature>
<dbReference type="Proteomes" id="UP000316639">
    <property type="component" value="Unassembled WGS sequence"/>
</dbReference>
<organism evidence="4 5">
    <name type="scientific">Lentzea tibetensis</name>
    <dbReference type="NCBI Taxonomy" id="2591470"/>
    <lineage>
        <taxon>Bacteria</taxon>
        <taxon>Bacillati</taxon>
        <taxon>Actinomycetota</taxon>
        <taxon>Actinomycetes</taxon>
        <taxon>Pseudonocardiales</taxon>
        <taxon>Pseudonocardiaceae</taxon>
        <taxon>Lentzea</taxon>
    </lineage>
</organism>